<dbReference type="Pfam" id="PF01569">
    <property type="entry name" value="PAP2"/>
    <property type="match status" value="1"/>
</dbReference>
<proteinExistence type="predicted"/>
<name>A0A1X7TPH6_AMPQE</name>
<dbReference type="Proteomes" id="UP000007879">
    <property type="component" value="Unassembled WGS sequence"/>
</dbReference>
<keyword evidence="1" id="KW-1133">Transmembrane helix</keyword>
<evidence type="ECO:0000313" key="3">
    <source>
        <dbReference type="EnsemblMetazoa" id="Aqu2.1.16603_001"/>
    </source>
</evidence>
<dbReference type="CDD" id="cd01610">
    <property type="entry name" value="PAP2_like"/>
    <property type="match status" value="1"/>
</dbReference>
<reference evidence="3" key="2">
    <citation type="submission" date="2017-05" db="UniProtKB">
        <authorList>
            <consortium name="EnsemblMetazoa"/>
        </authorList>
    </citation>
    <scope>IDENTIFICATION</scope>
</reference>
<sequence length="256" mass="28473">MINRAKIGCSDKTSSFPARTVTCGVVFTYIFHLSYLSLNDPTNDGLFIFYMMITILYVVIPFITTVSRILLGAHYPSDCIVGVFQGILSCVLGECLYSVFMSCTKNVIHANELIAWSWSNIDYTHFIIVTTVGFLLVLVGSSRALSLWVKLPLISSLLFPSLVFARLMCVSPLASDSIAYYLSPPIVTIEHYIILTGLFGGVMVSYKYLQFKKTQIVAKATYYLIAHLSILTILMFHRLHPPAENVAIKNGIGDDT</sequence>
<keyword evidence="4" id="KW-1185">Reference proteome</keyword>
<keyword evidence="1" id="KW-0812">Transmembrane</keyword>
<dbReference type="EnsemblMetazoa" id="XM_020003018.1">
    <property type="protein sequence ID" value="XP_019858577.1"/>
    <property type="gene ID" value="LOC109586803"/>
</dbReference>
<feature type="transmembrane region" description="Helical" evidence="1">
    <location>
        <begin position="16"/>
        <end position="35"/>
    </location>
</feature>
<evidence type="ECO:0000256" key="1">
    <source>
        <dbReference type="SAM" id="Phobius"/>
    </source>
</evidence>
<feature type="transmembrane region" description="Helical" evidence="1">
    <location>
        <begin position="120"/>
        <end position="139"/>
    </location>
</feature>
<dbReference type="InParanoid" id="A0A1X7TPH6"/>
<dbReference type="EnsemblMetazoa" id="Aqu2.1.16603_001">
    <property type="protein sequence ID" value="Aqu2.1.16603_001"/>
    <property type="gene ID" value="Aqu2.1.16603"/>
</dbReference>
<dbReference type="KEGG" id="aqu:109586803"/>
<feature type="transmembrane region" description="Helical" evidence="1">
    <location>
        <begin position="151"/>
        <end position="174"/>
    </location>
</feature>
<feature type="transmembrane region" description="Helical" evidence="1">
    <location>
        <begin position="79"/>
        <end position="100"/>
    </location>
</feature>
<dbReference type="OrthoDB" id="17812at2759"/>
<keyword evidence="1" id="KW-0472">Membrane</keyword>
<feature type="domain" description="Phosphatidic acid phosphatase type 2/haloperoxidase" evidence="2">
    <location>
        <begin position="13"/>
        <end position="92"/>
    </location>
</feature>
<dbReference type="SUPFAM" id="SSF48317">
    <property type="entry name" value="Acid phosphatase/Vanadium-dependent haloperoxidase"/>
    <property type="match status" value="1"/>
</dbReference>
<feature type="transmembrane region" description="Helical" evidence="1">
    <location>
        <begin position="47"/>
        <end position="67"/>
    </location>
</feature>
<dbReference type="InterPro" id="IPR036938">
    <property type="entry name" value="PAP2/HPO_sf"/>
</dbReference>
<reference evidence="4" key="1">
    <citation type="journal article" date="2010" name="Nature">
        <title>The Amphimedon queenslandica genome and the evolution of animal complexity.</title>
        <authorList>
            <person name="Srivastava M."/>
            <person name="Simakov O."/>
            <person name="Chapman J."/>
            <person name="Fahey B."/>
            <person name="Gauthier M.E."/>
            <person name="Mitros T."/>
            <person name="Richards G.S."/>
            <person name="Conaco C."/>
            <person name="Dacre M."/>
            <person name="Hellsten U."/>
            <person name="Larroux C."/>
            <person name="Putnam N.H."/>
            <person name="Stanke M."/>
            <person name="Adamska M."/>
            <person name="Darling A."/>
            <person name="Degnan S.M."/>
            <person name="Oakley T.H."/>
            <person name="Plachetzki D.C."/>
            <person name="Zhai Y."/>
            <person name="Adamski M."/>
            <person name="Calcino A."/>
            <person name="Cummins S.F."/>
            <person name="Goodstein D.M."/>
            <person name="Harris C."/>
            <person name="Jackson D.J."/>
            <person name="Leys S.P."/>
            <person name="Shu S."/>
            <person name="Woodcroft B.J."/>
            <person name="Vervoort M."/>
            <person name="Kosik K.S."/>
            <person name="Manning G."/>
            <person name="Degnan B.M."/>
            <person name="Rokhsar D.S."/>
        </authorList>
    </citation>
    <scope>NUCLEOTIDE SEQUENCE [LARGE SCALE GENOMIC DNA]</scope>
</reference>
<feature type="transmembrane region" description="Helical" evidence="1">
    <location>
        <begin position="186"/>
        <end position="209"/>
    </location>
</feature>
<organism evidence="3">
    <name type="scientific">Amphimedon queenslandica</name>
    <name type="common">Sponge</name>
    <dbReference type="NCBI Taxonomy" id="400682"/>
    <lineage>
        <taxon>Eukaryota</taxon>
        <taxon>Metazoa</taxon>
        <taxon>Porifera</taxon>
        <taxon>Demospongiae</taxon>
        <taxon>Heteroscleromorpha</taxon>
        <taxon>Haplosclerida</taxon>
        <taxon>Niphatidae</taxon>
        <taxon>Amphimedon</taxon>
    </lineage>
</organism>
<protein>
    <recommendedName>
        <fullName evidence="2">Phosphatidic acid phosphatase type 2/haloperoxidase domain-containing protein</fullName>
    </recommendedName>
</protein>
<evidence type="ECO:0000313" key="4">
    <source>
        <dbReference type="Proteomes" id="UP000007879"/>
    </source>
</evidence>
<dbReference type="AlphaFoldDB" id="A0A1X7TPH6"/>
<feature type="transmembrane region" description="Helical" evidence="1">
    <location>
        <begin position="221"/>
        <end position="239"/>
    </location>
</feature>
<dbReference type="InterPro" id="IPR000326">
    <property type="entry name" value="PAP2/HPO"/>
</dbReference>
<dbReference type="Gene3D" id="1.20.144.10">
    <property type="entry name" value="Phosphatidic acid phosphatase type 2/haloperoxidase"/>
    <property type="match status" value="1"/>
</dbReference>
<gene>
    <name evidence="3" type="primary">109586803</name>
</gene>
<accession>A0A1X7TPH6</accession>
<evidence type="ECO:0000259" key="2">
    <source>
        <dbReference type="Pfam" id="PF01569"/>
    </source>
</evidence>